<name>A0A927FUZ7_9HYPH</name>
<dbReference type="Gene3D" id="3.40.50.2000">
    <property type="entry name" value="Glycogen Phosphorylase B"/>
    <property type="match status" value="1"/>
</dbReference>
<reference evidence="2" key="1">
    <citation type="submission" date="2020-09" db="EMBL/GenBank/DDBJ databases">
        <title>Genome seq and assembly of Devosia sp.</title>
        <authorList>
            <person name="Chhetri G."/>
        </authorList>
    </citation>
    <scope>NUCLEOTIDE SEQUENCE</scope>
    <source>
        <strain evidence="2">PTR5</strain>
    </source>
</reference>
<dbReference type="Proteomes" id="UP000654108">
    <property type="component" value="Unassembled WGS sequence"/>
</dbReference>
<comment type="caution">
    <text evidence="2">The sequence shown here is derived from an EMBL/GenBank/DDBJ whole genome shotgun (WGS) entry which is preliminary data.</text>
</comment>
<accession>A0A927FUZ7</accession>
<evidence type="ECO:0000313" key="3">
    <source>
        <dbReference type="Proteomes" id="UP000654108"/>
    </source>
</evidence>
<sequence length="159" mass="17668">MIFVTVGSMLPFDRFIKAMDDWTGRHGEEEVFAQIGQGSYEPRHMRFERMLSPSQFKNFVLTSDLVVAHGGMGSVIMAAEAGKPILLFPRRASLGEHTTEHQLHTVNWLKERPGIHVVLDEAELDARIEAAQAMSLDGATLGTVAPAPFVERLRQAILD</sequence>
<evidence type="ECO:0000259" key="1">
    <source>
        <dbReference type="Pfam" id="PF04101"/>
    </source>
</evidence>
<dbReference type="GO" id="GO:0016758">
    <property type="term" value="F:hexosyltransferase activity"/>
    <property type="evidence" value="ECO:0007669"/>
    <property type="project" value="InterPro"/>
</dbReference>
<gene>
    <name evidence="2" type="ORF">IC608_15100</name>
</gene>
<evidence type="ECO:0000313" key="2">
    <source>
        <dbReference type="EMBL" id="MBD8066800.1"/>
    </source>
</evidence>
<proteinExistence type="predicted"/>
<organism evidence="2 3">
    <name type="scientific">Devosia oryzisoli</name>
    <dbReference type="NCBI Taxonomy" id="2774138"/>
    <lineage>
        <taxon>Bacteria</taxon>
        <taxon>Pseudomonadati</taxon>
        <taxon>Pseudomonadota</taxon>
        <taxon>Alphaproteobacteria</taxon>
        <taxon>Hyphomicrobiales</taxon>
        <taxon>Devosiaceae</taxon>
        <taxon>Devosia</taxon>
    </lineage>
</organism>
<dbReference type="EMBL" id="JACYFU010000004">
    <property type="protein sequence ID" value="MBD8066800.1"/>
    <property type="molecule type" value="Genomic_DNA"/>
</dbReference>
<dbReference type="Pfam" id="PF04101">
    <property type="entry name" value="Glyco_tran_28_C"/>
    <property type="match status" value="1"/>
</dbReference>
<keyword evidence="3" id="KW-1185">Reference proteome</keyword>
<feature type="domain" description="Glycosyl transferase family 28 C-terminal" evidence="1">
    <location>
        <begin position="1"/>
        <end position="131"/>
    </location>
</feature>
<dbReference type="AlphaFoldDB" id="A0A927FUZ7"/>
<dbReference type="SUPFAM" id="SSF53756">
    <property type="entry name" value="UDP-Glycosyltransferase/glycogen phosphorylase"/>
    <property type="match status" value="1"/>
</dbReference>
<dbReference type="RefSeq" id="WP_191777225.1">
    <property type="nucleotide sequence ID" value="NZ_JACYFU010000004.1"/>
</dbReference>
<dbReference type="InterPro" id="IPR007235">
    <property type="entry name" value="Glyco_trans_28_C"/>
</dbReference>
<protein>
    <submittedName>
        <fullName evidence="2">Glucuronosyltransferase</fullName>
    </submittedName>
</protein>